<dbReference type="AlphaFoldDB" id="A0A0J9X8X3"/>
<organism evidence="1 2">
    <name type="scientific">Geotrichum candidum</name>
    <name type="common">Oospora lactis</name>
    <name type="synonym">Dipodascus geotrichum</name>
    <dbReference type="NCBI Taxonomy" id="1173061"/>
    <lineage>
        <taxon>Eukaryota</taxon>
        <taxon>Fungi</taxon>
        <taxon>Dikarya</taxon>
        <taxon>Ascomycota</taxon>
        <taxon>Saccharomycotina</taxon>
        <taxon>Dipodascomycetes</taxon>
        <taxon>Dipodascales</taxon>
        <taxon>Dipodascaceae</taxon>
        <taxon>Geotrichum</taxon>
    </lineage>
</organism>
<evidence type="ECO:0000313" key="2">
    <source>
        <dbReference type="Proteomes" id="UP000242525"/>
    </source>
</evidence>
<accession>A0A0J9X8X3</accession>
<evidence type="ECO:0000313" key="1">
    <source>
        <dbReference type="EMBL" id="CDO53622.1"/>
    </source>
</evidence>
<comment type="caution">
    <text evidence="1">The sequence shown here is derived from an EMBL/GenBank/DDBJ whole genome shotgun (WGS) entry which is preliminary data.</text>
</comment>
<dbReference type="Proteomes" id="UP000242525">
    <property type="component" value="Unassembled WGS sequence"/>
</dbReference>
<name>A0A0J9X8X3_GEOCN</name>
<dbReference type="EMBL" id="CCBN010000005">
    <property type="protein sequence ID" value="CDO53622.1"/>
    <property type="molecule type" value="Genomic_DNA"/>
</dbReference>
<keyword evidence="2" id="KW-1185">Reference proteome</keyword>
<reference evidence="1" key="1">
    <citation type="submission" date="2014-03" db="EMBL/GenBank/DDBJ databases">
        <authorList>
            <person name="Casaregola S."/>
        </authorList>
    </citation>
    <scope>NUCLEOTIDE SEQUENCE [LARGE SCALE GENOMIC DNA]</scope>
    <source>
        <strain evidence="1">CLIB 918</strain>
    </source>
</reference>
<proteinExistence type="predicted"/>
<gene>
    <name evidence="1" type="ORF">BN980_GECA05s04608g</name>
</gene>
<protein>
    <submittedName>
        <fullName evidence="1">Uncharacterized protein</fullName>
    </submittedName>
</protein>
<sequence>MVGRYALEFQCFHQPELLWDKTHCVDIEKQVKNAQLFHAGASPKTACSGSYVISNDAALMAAGFYELCEKKKNSGNDILTKLVTDQHIPIMQLLEAVSPRIFFFVILVLQKIIGTIKNETPQKKKIAFLY</sequence>